<accession>A0A518H546</accession>
<comment type="similarity">
    <text evidence="3 10 12">Belongs to the uroporphyrinogen decarboxylase family.</text>
</comment>
<dbReference type="PROSITE" id="PS00906">
    <property type="entry name" value="UROD_1"/>
    <property type="match status" value="1"/>
</dbReference>
<proteinExistence type="inferred from homology"/>
<evidence type="ECO:0000256" key="2">
    <source>
        <dbReference type="ARBA" id="ARBA00004804"/>
    </source>
</evidence>
<keyword evidence="7 10" id="KW-0210">Decarboxylase</keyword>
<feature type="binding site" evidence="10">
    <location>
        <begin position="28"/>
        <end position="32"/>
    </location>
    <ligand>
        <name>substrate</name>
    </ligand>
</feature>
<dbReference type="EMBL" id="CP036426">
    <property type="protein sequence ID" value="QDV35943.1"/>
    <property type="molecule type" value="Genomic_DNA"/>
</dbReference>
<evidence type="ECO:0000256" key="4">
    <source>
        <dbReference type="ARBA" id="ARBA00011738"/>
    </source>
</evidence>
<dbReference type="PROSITE" id="PS00907">
    <property type="entry name" value="UROD_2"/>
    <property type="match status" value="1"/>
</dbReference>
<keyword evidence="6 10" id="KW-0963">Cytoplasm</keyword>
<evidence type="ECO:0000256" key="8">
    <source>
        <dbReference type="ARBA" id="ARBA00023239"/>
    </source>
</evidence>
<comment type="pathway">
    <text evidence="2 10 11">Porphyrin-containing compound metabolism; protoporphyrin-IX biosynthesis; coproporphyrinogen-III from 5-aminolevulinate: step 4/4.</text>
</comment>
<evidence type="ECO:0000256" key="1">
    <source>
        <dbReference type="ARBA" id="ARBA00004514"/>
    </source>
</evidence>
<dbReference type="PANTHER" id="PTHR21091:SF169">
    <property type="entry name" value="UROPORPHYRINOGEN DECARBOXYLASE"/>
    <property type="match status" value="1"/>
</dbReference>
<dbReference type="HAMAP" id="MF_00218">
    <property type="entry name" value="URO_D"/>
    <property type="match status" value="1"/>
</dbReference>
<keyword evidence="16" id="KW-1185">Reference proteome</keyword>
<reference evidence="15 16" key="1">
    <citation type="submission" date="2019-02" db="EMBL/GenBank/DDBJ databases">
        <title>Deep-cultivation of Planctomycetes and their phenomic and genomic characterization uncovers novel biology.</title>
        <authorList>
            <person name="Wiegand S."/>
            <person name="Jogler M."/>
            <person name="Boedeker C."/>
            <person name="Pinto D."/>
            <person name="Vollmers J."/>
            <person name="Rivas-Marin E."/>
            <person name="Kohn T."/>
            <person name="Peeters S.H."/>
            <person name="Heuer A."/>
            <person name="Rast P."/>
            <person name="Oberbeckmann S."/>
            <person name="Bunk B."/>
            <person name="Jeske O."/>
            <person name="Meyerdierks A."/>
            <person name="Storesund J.E."/>
            <person name="Kallscheuer N."/>
            <person name="Luecker S."/>
            <person name="Lage O.M."/>
            <person name="Pohl T."/>
            <person name="Merkel B.J."/>
            <person name="Hornburger P."/>
            <person name="Mueller R.-W."/>
            <person name="Bruemmer F."/>
            <person name="Labrenz M."/>
            <person name="Spormann A.M."/>
            <person name="Op den Camp H."/>
            <person name="Overmann J."/>
            <person name="Amann R."/>
            <person name="Jetten M.S.M."/>
            <person name="Mascher T."/>
            <person name="Medema M.H."/>
            <person name="Devos D.P."/>
            <person name="Kaster A.-K."/>
            <person name="Ovreas L."/>
            <person name="Rohde M."/>
            <person name="Galperin M.Y."/>
            <person name="Jogler C."/>
        </authorList>
    </citation>
    <scope>NUCLEOTIDE SEQUENCE [LARGE SCALE GENOMIC DNA]</scope>
    <source>
        <strain evidence="15 16">ElP</strain>
    </source>
</reference>
<evidence type="ECO:0000256" key="3">
    <source>
        <dbReference type="ARBA" id="ARBA00009935"/>
    </source>
</evidence>
<evidence type="ECO:0000313" key="16">
    <source>
        <dbReference type="Proteomes" id="UP000317835"/>
    </source>
</evidence>
<feature type="site" description="Transition state stabilizer" evidence="10">
    <location>
        <position position="77"/>
    </location>
</feature>
<dbReference type="UniPathway" id="UPA00251">
    <property type="reaction ID" value="UER00321"/>
</dbReference>
<dbReference type="AlphaFoldDB" id="A0A518H546"/>
<comment type="caution">
    <text evidence="10">Lacks conserved residue(s) required for the propagation of feature annotation.</text>
</comment>
<dbReference type="SUPFAM" id="SSF51726">
    <property type="entry name" value="UROD/MetE-like"/>
    <property type="match status" value="1"/>
</dbReference>
<evidence type="ECO:0000256" key="10">
    <source>
        <dbReference type="HAMAP-Rule" id="MF_00218"/>
    </source>
</evidence>
<dbReference type="CDD" id="cd00717">
    <property type="entry name" value="URO-D"/>
    <property type="match status" value="1"/>
</dbReference>
<evidence type="ECO:0000259" key="13">
    <source>
        <dbReference type="PROSITE" id="PS00906"/>
    </source>
</evidence>
<keyword evidence="9 10" id="KW-0627">Porphyrin biosynthesis</keyword>
<feature type="binding site" evidence="10">
    <location>
        <position position="154"/>
    </location>
    <ligand>
        <name>substrate</name>
    </ligand>
</feature>
<dbReference type="Pfam" id="PF01208">
    <property type="entry name" value="URO-D"/>
    <property type="match status" value="1"/>
</dbReference>
<keyword evidence="8 10" id="KW-0456">Lyase</keyword>
<evidence type="ECO:0000256" key="5">
    <source>
        <dbReference type="ARBA" id="ARBA00012288"/>
    </source>
</evidence>
<evidence type="ECO:0000256" key="11">
    <source>
        <dbReference type="RuleBase" id="RU000554"/>
    </source>
</evidence>
<dbReference type="GO" id="GO:0005829">
    <property type="term" value="C:cytosol"/>
    <property type="evidence" value="ECO:0007669"/>
    <property type="project" value="UniProtKB-SubCell"/>
</dbReference>
<dbReference type="GO" id="GO:0004853">
    <property type="term" value="F:uroporphyrinogen decarboxylase activity"/>
    <property type="evidence" value="ECO:0007669"/>
    <property type="project" value="UniProtKB-UniRule"/>
</dbReference>
<gene>
    <name evidence="10 15" type="primary">hemE</name>
    <name evidence="15" type="ORF">ElP_38530</name>
</gene>
<evidence type="ECO:0000259" key="14">
    <source>
        <dbReference type="PROSITE" id="PS00907"/>
    </source>
</evidence>
<dbReference type="InterPro" id="IPR038071">
    <property type="entry name" value="UROD/MetE-like_sf"/>
</dbReference>
<evidence type="ECO:0000256" key="12">
    <source>
        <dbReference type="RuleBase" id="RU004169"/>
    </source>
</evidence>
<comment type="subunit">
    <text evidence="4 10">Homodimer.</text>
</comment>
<protein>
    <recommendedName>
        <fullName evidence="5 10">Uroporphyrinogen decarboxylase</fullName>
        <shortName evidence="10">UPD</shortName>
        <shortName evidence="10">URO-D</shortName>
        <ecNumber evidence="5 10">4.1.1.37</ecNumber>
    </recommendedName>
</protein>
<feature type="domain" description="Uroporphyrinogen decarboxylase (URO-D)" evidence="13">
    <location>
        <begin position="23"/>
        <end position="32"/>
    </location>
</feature>
<feature type="binding site" evidence="10">
    <location>
        <position position="209"/>
    </location>
    <ligand>
        <name>substrate</name>
    </ligand>
</feature>
<dbReference type="PANTHER" id="PTHR21091">
    <property type="entry name" value="METHYLTETRAHYDROFOLATE:HOMOCYSTEINE METHYLTRANSFERASE RELATED"/>
    <property type="match status" value="1"/>
</dbReference>
<evidence type="ECO:0000313" key="15">
    <source>
        <dbReference type="EMBL" id="QDV35943.1"/>
    </source>
</evidence>
<comment type="catalytic activity">
    <reaction evidence="10 11">
        <text>uroporphyrinogen III + 4 H(+) = coproporphyrinogen III + 4 CO2</text>
        <dbReference type="Rhea" id="RHEA:19865"/>
        <dbReference type="ChEBI" id="CHEBI:15378"/>
        <dbReference type="ChEBI" id="CHEBI:16526"/>
        <dbReference type="ChEBI" id="CHEBI:57308"/>
        <dbReference type="ChEBI" id="CHEBI:57309"/>
        <dbReference type="EC" id="4.1.1.37"/>
    </reaction>
</comment>
<sequence length="345" mass="37899">MPDRREDPPFLKACRREPTEVTPIWLMRQAGRYMADYRELRSKVSFLELCKTPDLATEVTVTAAERLGVDAAILFADILLILEPLGLDLEFAKGEGPVIHNPVVEPIDVDRIRPMADAGALSYVTEAVAQIRAALPPSVPLIGFAGAPFTLACYAIEGGGSRHYDRAKAFMYRDPAAWDVLMGRLTDATALYLNAQAEAGAQALQLFDSWVGTLSPRDYKRFVQPHMRRLFAALPADVPAIHFGTGTATLLEAQRDAGGSVIGLDWRVELDEAWDRLGPGVGVQGNLDPVVLLSTREEIERQARLVLQQAAGRPGHIFNLGHGILPQTPVDHVRALVDFVHEWRG</sequence>
<feature type="binding site" evidence="10">
    <location>
        <position position="322"/>
    </location>
    <ligand>
        <name>substrate</name>
    </ligand>
</feature>
<dbReference type="Proteomes" id="UP000317835">
    <property type="component" value="Chromosome"/>
</dbReference>
<feature type="binding site" evidence="10">
    <location>
        <position position="77"/>
    </location>
    <ligand>
        <name>substrate</name>
    </ligand>
</feature>
<feature type="domain" description="Uroporphyrinogen decarboxylase (URO-D)" evidence="14">
    <location>
        <begin position="142"/>
        <end position="158"/>
    </location>
</feature>
<dbReference type="InterPro" id="IPR000257">
    <property type="entry name" value="Uroporphyrinogen_deCOase"/>
</dbReference>
<evidence type="ECO:0000256" key="9">
    <source>
        <dbReference type="ARBA" id="ARBA00023244"/>
    </source>
</evidence>
<comment type="subcellular location">
    <subcellularLocation>
        <location evidence="1">Cytoplasm</location>
        <location evidence="1">Cytosol</location>
    </subcellularLocation>
</comment>
<comment type="function">
    <text evidence="10">Catalyzes the decarboxylation of four acetate groups of uroporphyrinogen-III to yield coproporphyrinogen-III.</text>
</comment>
<dbReference type="KEGG" id="tpla:ElP_38530"/>
<dbReference type="RefSeq" id="WP_145271884.1">
    <property type="nucleotide sequence ID" value="NZ_CP036426.1"/>
</dbReference>
<dbReference type="FunFam" id="3.20.20.210:FF:000008">
    <property type="entry name" value="Uroporphyrinogen decarboxylase"/>
    <property type="match status" value="1"/>
</dbReference>
<dbReference type="OrthoDB" id="9806656at2"/>
<dbReference type="Gene3D" id="3.20.20.210">
    <property type="match status" value="1"/>
</dbReference>
<name>A0A518H546_9BACT</name>
<dbReference type="GO" id="GO:0006782">
    <property type="term" value="P:protoporphyrinogen IX biosynthetic process"/>
    <property type="evidence" value="ECO:0007669"/>
    <property type="project" value="UniProtKB-UniRule"/>
</dbReference>
<dbReference type="NCBIfam" id="TIGR01464">
    <property type="entry name" value="hemE"/>
    <property type="match status" value="1"/>
</dbReference>
<dbReference type="EC" id="4.1.1.37" evidence="5 10"/>
<organism evidence="15 16">
    <name type="scientific">Tautonia plasticadhaerens</name>
    <dbReference type="NCBI Taxonomy" id="2527974"/>
    <lineage>
        <taxon>Bacteria</taxon>
        <taxon>Pseudomonadati</taxon>
        <taxon>Planctomycetota</taxon>
        <taxon>Planctomycetia</taxon>
        <taxon>Isosphaerales</taxon>
        <taxon>Isosphaeraceae</taxon>
        <taxon>Tautonia</taxon>
    </lineage>
</organism>
<dbReference type="InterPro" id="IPR006361">
    <property type="entry name" value="Uroporphyrinogen_deCO2ase_HemE"/>
</dbReference>
<evidence type="ECO:0000256" key="7">
    <source>
        <dbReference type="ARBA" id="ARBA00022793"/>
    </source>
</evidence>
<evidence type="ECO:0000256" key="6">
    <source>
        <dbReference type="ARBA" id="ARBA00022490"/>
    </source>
</evidence>